<dbReference type="EMBL" id="JAGFMF010011769">
    <property type="protein sequence ID" value="KAG8513298.1"/>
    <property type="molecule type" value="Genomic_DNA"/>
</dbReference>
<feature type="compositionally biased region" description="Basic and acidic residues" evidence="6">
    <location>
        <begin position="2366"/>
        <end position="2398"/>
    </location>
</feature>
<dbReference type="Gene3D" id="1.10.472.30">
    <property type="entry name" value="Transcription elongation factor S-II, central domain"/>
    <property type="match status" value="1"/>
</dbReference>
<feature type="compositionally biased region" description="Acidic residues" evidence="6">
    <location>
        <begin position="1736"/>
        <end position="1745"/>
    </location>
</feature>
<feature type="compositionally biased region" description="Basic and acidic residues" evidence="6">
    <location>
        <begin position="70"/>
        <end position="87"/>
    </location>
</feature>
<dbReference type="Pfam" id="PF00628">
    <property type="entry name" value="PHD"/>
    <property type="match status" value="1"/>
</dbReference>
<comment type="caution">
    <text evidence="9">The sequence shown here is derived from an EMBL/GenBank/DDBJ whole genome shotgun (WGS) entry which is preliminary data.</text>
</comment>
<dbReference type="Proteomes" id="UP000700334">
    <property type="component" value="Unassembled WGS sequence"/>
</dbReference>
<dbReference type="InterPro" id="IPR012921">
    <property type="entry name" value="SPOC_C"/>
</dbReference>
<feature type="compositionally biased region" description="Acidic residues" evidence="6">
    <location>
        <begin position="1690"/>
        <end position="1706"/>
    </location>
</feature>
<feature type="compositionally biased region" description="Basic and acidic residues" evidence="6">
    <location>
        <begin position="1519"/>
        <end position="1528"/>
    </location>
</feature>
<feature type="region of interest" description="Disordered" evidence="6">
    <location>
        <begin position="723"/>
        <end position="754"/>
    </location>
</feature>
<keyword evidence="10" id="KW-1185">Reference proteome</keyword>
<feature type="compositionally biased region" description="Low complexity" evidence="6">
    <location>
        <begin position="1866"/>
        <end position="1893"/>
    </location>
</feature>
<feature type="compositionally biased region" description="Basic and acidic residues" evidence="6">
    <location>
        <begin position="2408"/>
        <end position="2486"/>
    </location>
</feature>
<feature type="compositionally biased region" description="Pro residues" evidence="6">
    <location>
        <begin position="2067"/>
        <end position="2078"/>
    </location>
</feature>
<feature type="region of interest" description="Disordered" evidence="6">
    <location>
        <begin position="110"/>
        <end position="323"/>
    </location>
</feature>
<dbReference type="InterPro" id="IPR033082">
    <property type="entry name" value="DIDO1_PHD"/>
</dbReference>
<feature type="region of interest" description="Disordered" evidence="6">
    <location>
        <begin position="841"/>
        <end position="907"/>
    </location>
</feature>
<feature type="region of interest" description="Disordered" evidence="6">
    <location>
        <begin position="529"/>
        <end position="567"/>
    </location>
</feature>
<feature type="compositionally biased region" description="Basic and acidic residues" evidence="6">
    <location>
        <begin position="2009"/>
        <end position="2025"/>
    </location>
</feature>
<feature type="compositionally biased region" description="Pro residues" evidence="6">
    <location>
        <begin position="873"/>
        <end position="883"/>
    </location>
</feature>
<dbReference type="PANTHER" id="PTHR11477:SF13">
    <property type="entry name" value="DEATH-INDUCER OBLITERATOR 1"/>
    <property type="match status" value="1"/>
</dbReference>
<dbReference type="GO" id="GO:0006351">
    <property type="term" value="P:DNA-templated transcription"/>
    <property type="evidence" value="ECO:0007669"/>
    <property type="project" value="InterPro"/>
</dbReference>
<feature type="compositionally biased region" description="Low complexity" evidence="6">
    <location>
        <begin position="1936"/>
        <end position="1946"/>
    </location>
</feature>
<feature type="region of interest" description="Disordered" evidence="6">
    <location>
        <begin position="582"/>
        <end position="708"/>
    </location>
</feature>
<keyword evidence="2 4" id="KW-0863">Zinc-finger</keyword>
<feature type="region of interest" description="Disordered" evidence="6">
    <location>
        <begin position="1821"/>
        <end position="2545"/>
    </location>
</feature>
<reference evidence="9" key="1">
    <citation type="journal article" date="2021" name="Evol. Appl.">
        <title>The genome of the Pyrenean desman and the effects of bottlenecks and inbreeding on the genomic landscape of an endangered species.</title>
        <authorList>
            <person name="Escoda L."/>
            <person name="Castresana J."/>
        </authorList>
    </citation>
    <scope>NUCLEOTIDE SEQUENCE</scope>
    <source>
        <strain evidence="9">IBE-C5619</strain>
    </source>
</reference>
<feature type="compositionally biased region" description="Basic and acidic residues" evidence="6">
    <location>
        <begin position="309"/>
        <end position="323"/>
    </location>
</feature>
<dbReference type="Pfam" id="PF07744">
    <property type="entry name" value="SPOC"/>
    <property type="match status" value="1"/>
</dbReference>
<dbReference type="GO" id="GO:0005634">
    <property type="term" value="C:nucleus"/>
    <property type="evidence" value="ECO:0007669"/>
    <property type="project" value="TreeGrafter"/>
</dbReference>
<dbReference type="InterPro" id="IPR019786">
    <property type="entry name" value="Zinc_finger_PHD-type_CS"/>
</dbReference>
<feature type="compositionally biased region" description="Low complexity" evidence="6">
    <location>
        <begin position="1583"/>
        <end position="1604"/>
    </location>
</feature>
<dbReference type="SUPFAM" id="SSF57903">
    <property type="entry name" value="FYVE/PHD zinc finger"/>
    <property type="match status" value="1"/>
</dbReference>
<feature type="compositionally biased region" description="Basic and acidic residues" evidence="6">
    <location>
        <begin position="2139"/>
        <end position="2153"/>
    </location>
</feature>
<evidence type="ECO:0000256" key="3">
    <source>
        <dbReference type="ARBA" id="ARBA00022833"/>
    </source>
</evidence>
<feature type="region of interest" description="Disordered" evidence="6">
    <location>
        <begin position="1275"/>
        <end position="1335"/>
    </location>
</feature>
<feature type="compositionally biased region" description="Pro residues" evidence="6">
    <location>
        <begin position="1567"/>
        <end position="1582"/>
    </location>
</feature>
<keyword evidence="1" id="KW-0479">Metal-binding</keyword>
<feature type="compositionally biased region" description="Low complexity" evidence="6">
    <location>
        <begin position="628"/>
        <end position="649"/>
    </location>
</feature>
<evidence type="ECO:0000313" key="10">
    <source>
        <dbReference type="Proteomes" id="UP000700334"/>
    </source>
</evidence>
<dbReference type="PANTHER" id="PTHR11477">
    <property type="entry name" value="TRANSCRIPTION FACTOR S-II ZINC FINGER DOMAIN-CONTAINING PROTEIN"/>
    <property type="match status" value="1"/>
</dbReference>
<feature type="compositionally biased region" description="Low complexity" evidence="6">
    <location>
        <begin position="1612"/>
        <end position="1622"/>
    </location>
</feature>
<feature type="compositionally biased region" description="Low complexity" evidence="6">
    <location>
        <begin position="190"/>
        <end position="204"/>
    </location>
</feature>
<feature type="region of interest" description="Disordered" evidence="6">
    <location>
        <begin position="1172"/>
        <end position="1260"/>
    </location>
</feature>
<feature type="compositionally biased region" description="Pro residues" evidence="6">
    <location>
        <begin position="1651"/>
        <end position="1660"/>
    </location>
</feature>
<feature type="compositionally biased region" description="Pro residues" evidence="6">
    <location>
        <begin position="2344"/>
        <end position="2355"/>
    </location>
</feature>
<sequence>TPISKHRCSGSGPWRCLSAVGPLPLAHGAWPEQLGHGALTSQLRPEIVTVTRLSGVCLVFPSPADMDDQGDPRAEETPKAVKPTSKEFRKTWGFRRTTIAKREGAGDAELEALGQQPPQQSLSLRRSGRQPKRTERVEEFLTTVRRRGRKSAAASPEDCGEPTSCPATDAETASEGSVESACELKSGSQPAPRGARATPGPEAAKGGDGEDSSDSDSDGLTLKELQNRLRSKRGQEPAERPPRGGVQSRLRRRRREEDPAETEDGEVGRPGESAAPSKQDPEADPGPGAQAAQEGGESPADGQASQGAKGEEPEGAGRPKPECEASDPSALYCICRQPHNNRFMICCDRCEEWFHGACVGISEARGRLLERDGEDYICPNCTILQAQDEPGLDSSGPQGPGPGPGAADGSDVTSVGTVEQKSAEDQGIKGRIEKAANPSGKKKLKIFQPAVETPGTSRCIGPGCSRAAQPDSVYCSSDCILKHAAATMRSLSSGRDQKPRPKEKSKAKPEKLGLPRGSVQRLLRVEAETGGGMSPSLTLGRAARQAGVKVSSVHKRPAPDKKENAARKAVVALARSEVLVKEAPCESSTPSWASDHNYNAVKPERTPGLWPPPPPCAPTKDDRRAEEVSAVAAAASKKPAPSGSSVGGKQTAPRNLPKKAPLSSVAAAKPTFKKSPSGFTGAIPKRPWLSGGAGGARPAGLAPGATVSAPRKLPAAAVVGAARKPGATSAPLASPVPGRLGGSGPTPSQPNSQIRQNIRRSLKEILWKRWAPCLASAGRGGRAAGADTRVPRANDSDDLSMTEAEVGRVALHIEKELFGLFRGTDTRYKSKYRSIMFNLKDPKNQVRPTRALGTSRLPRGAPEAAASHARPRASPPGPAPAPGISPGASPGPGVPPTSPGAAPRGSSASAWQFCRSAGLAPLSAAGGLTHVPLPTGPRSGGRGSRGSVTWERAGPTGPDPVPTRCSGLGHQSGPLLLGGGLFRRPGRSPALSPRGTWGAGQHPRPTRLLVHLRRGQAQWRVTAGAALQGLFHRVLREEISLAKLVRMKPEELVSKELSVWKERPARPVSAGAARPGGRALSESGLTAGASRLQAVEPRARPRGESKKTAAKPEPLPDMEDSPPVSDSDEQESARAAPEKSAAPALDVFSSMLTDTTGQHRAHLFDLNCRICTGQLPSSEDEPAPKKQKLSAPARREEARPKREAPLEPGLSPADGVLPESAANGAPAPDRGAAPRVPLEREPFPGPPGDPESSAPEATSCPASCGAVVLTTVTVSGRDPRTAPGSASMVLAPSAARPDSAQPAEPRPDSVKPPAASVTLPKSILAKPSSSPEPRYLLSVPPSPGLGISEPRSPPEGDTTAFLSRLSTIWKGFINMQSVAKFVTKAYPVSGSFDYLSEDLPDTIHVGGRIAPRTVWDYVGKLRSSASKELSLVRFHPATEEEEVAYISLYSYFSSRGRFGVVANNSRHVKDLYLIPLSARDPVPAKLLPFEGPGLESPRPNLILGLVICQKTKRPGAAGELDRPEEKRARPQAPEDTDTPKAPAAPPPDKKAPKYQLGPGDLASSTPPQSPPPPPPLPDPPAAAPSSVLKLLSSLKPGASSTTAPPATPPAAPVATSCATPAPKTASPLEHILQTLFGKKKAFDPPAKEPADPSPASPPPGRGQAEGGLPPAPLLDPIVQQFGRLSRDRALEEEEEDRPYDPEEEYGPEGAFGAALGEGGRPGAAQAPEPAEREEVAYDPEDETILEEAKVPVDDLPDRMCAAERPAGSGATPPSLVEQQQMLEELSKQIEEQQRQVEEQEEALRLQRAAAGVAMARFSASGALLSPPPRPAPPRAELFPPERPAASGPPAGDRPSRDPRQARRLAAESAEGGAGPRAAAREGPGAAAACQAPATQDEEQPGPLPRAPAEGALLPAQQRGPAGTLAGSPAPPPAEAPHPQAADVVARPARRVLLPTPPALAFQPGPPLQQDGLSCGPPGRPPFPGPGLAAQEVALGSSPYEGPRLPAFADRSDDPMPDVDGDRGRPGEGPALFPPPGPKGAGPPPQLQGPREPAPRPFGVPGLHGPGFPGPRGPVPPFPEENIVPGTDGPRGPPPARFGAQKGPIPSLFSGQHGPSPYGDPRGATPSYLGGPRGAAPPQLEERKDPHGEKREFQDSPYNEMAGPPGQFEGPEPAQFMGSRGPAPFQFGGQRRPLLSQFKGPRGGPPPAQFGGQRGPPPGHFVGPRGPHPPQFEAARGPHPNQFEGPRGQAPNFMPGPRGMQPQQFEEQRVNSPPRFANQRAPAPLPFGGPRGPAPFPDSTEPAPPRFHFPGPATQAGKPGPRPLLELPSHPPQHRKDRWDEGGPAPTPPAGTPGPGPEAEAQWAAAECREGKGHEFRGQPFDGRPREHCEAGPREKPAEEPEAPAPDCRAGRAPEERRREREHGKPWERERSRAWSRERDWDRGREWDRHREKDSGREWDRSKERGAGRDKEREWGRGREHSRNRERDRRRRDRSRSRDREADRDRDRGRARERERGRDRQDRSKSKEGAREPKAEGPRADAAAQS</sequence>
<feature type="compositionally biased region" description="Polar residues" evidence="6">
    <location>
        <begin position="745"/>
        <end position="754"/>
    </location>
</feature>
<dbReference type="SMART" id="SM00249">
    <property type="entry name" value="PHD"/>
    <property type="match status" value="1"/>
</dbReference>
<feature type="coiled-coil region" evidence="5">
    <location>
        <begin position="1775"/>
        <end position="1809"/>
    </location>
</feature>
<feature type="compositionally biased region" description="Basic and acidic residues" evidence="6">
    <location>
        <begin position="1193"/>
        <end position="1205"/>
    </location>
</feature>
<dbReference type="InterPro" id="IPR019787">
    <property type="entry name" value="Znf_PHD-finger"/>
</dbReference>
<dbReference type="FunFam" id="3.30.40.10:FF:000225">
    <property type="entry name" value="Death-inducer obliterator 1"/>
    <property type="match status" value="1"/>
</dbReference>
<dbReference type="SMART" id="SM00510">
    <property type="entry name" value="TFS2M"/>
    <property type="match status" value="1"/>
</dbReference>
<organism evidence="9 10">
    <name type="scientific">Galemys pyrenaicus</name>
    <name type="common">Iberian desman</name>
    <name type="synonym">Pyrenean desman</name>
    <dbReference type="NCBI Taxonomy" id="202257"/>
    <lineage>
        <taxon>Eukaryota</taxon>
        <taxon>Metazoa</taxon>
        <taxon>Chordata</taxon>
        <taxon>Craniata</taxon>
        <taxon>Vertebrata</taxon>
        <taxon>Euteleostomi</taxon>
        <taxon>Mammalia</taxon>
        <taxon>Eutheria</taxon>
        <taxon>Laurasiatheria</taxon>
        <taxon>Eulipotyphla</taxon>
        <taxon>Talpidae</taxon>
        <taxon>Galemys</taxon>
    </lineage>
</organism>
<evidence type="ECO:0000256" key="1">
    <source>
        <dbReference type="ARBA" id="ARBA00022723"/>
    </source>
</evidence>
<keyword evidence="5" id="KW-0175">Coiled coil</keyword>
<feature type="non-terminal residue" evidence="9">
    <location>
        <position position="1"/>
    </location>
</feature>
<dbReference type="InterPro" id="IPR011011">
    <property type="entry name" value="Znf_FYVE_PHD"/>
</dbReference>
<evidence type="ECO:0000259" key="7">
    <source>
        <dbReference type="PROSITE" id="PS50016"/>
    </source>
</evidence>
<dbReference type="InterPro" id="IPR003618">
    <property type="entry name" value="TFIIS_cen_dom"/>
</dbReference>
<evidence type="ECO:0000256" key="2">
    <source>
        <dbReference type="ARBA" id="ARBA00022771"/>
    </source>
</evidence>
<feature type="region of interest" description="Disordered" evidence="6">
    <location>
        <begin position="1064"/>
        <end position="1143"/>
    </location>
</feature>
<evidence type="ECO:0000313" key="9">
    <source>
        <dbReference type="EMBL" id="KAG8513298.1"/>
    </source>
</evidence>
<dbReference type="PROSITE" id="PS50016">
    <property type="entry name" value="ZF_PHD_2"/>
    <property type="match status" value="1"/>
</dbReference>
<feature type="compositionally biased region" description="Acidic residues" evidence="6">
    <location>
        <begin position="1116"/>
        <end position="1130"/>
    </location>
</feature>
<evidence type="ECO:0000256" key="6">
    <source>
        <dbReference type="SAM" id="MobiDB-lite"/>
    </source>
</evidence>
<feature type="region of interest" description="Disordered" evidence="6">
    <location>
        <begin position="388"/>
        <end position="428"/>
    </location>
</feature>
<feature type="compositionally biased region" description="Pro residues" evidence="6">
    <location>
        <begin position="2282"/>
        <end position="2306"/>
    </location>
</feature>
<name>A0A8J6A3T0_GALPY</name>
<dbReference type="InterPro" id="IPR001965">
    <property type="entry name" value="Znf_PHD"/>
</dbReference>
<feature type="domain" description="TFIIS central" evidence="8">
    <location>
        <begin position="754"/>
        <end position="845"/>
    </location>
</feature>
<dbReference type="InterPro" id="IPR013083">
    <property type="entry name" value="Znf_RING/FYVE/PHD"/>
</dbReference>
<evidence type="ECO:0000256" key="5">
    <source>
        <dbReference type="SAM" id="Coils"/>
    </source>
</evidence>
<accession>A0A8J6A3T0</accession>
<feature type="region of interest" description="Disordered" evidence="6">
    <location>
        <begin position="488"/>
        <end position="517"/>
    </location>
</feature>
<dbReference type="GO" id="GO:0008270">
    <property type="term" value="F:zinc ion binding"/>
    <property type="evidence" value="ECO:0007669"/>
    <property type="project" value="UniProtKB-KW"/>
</dbReference>
<proteinExistence type="predicted"/>
<gene>
    <name evidence="9" type="ORF">J0S82_018625</name>
</gene>
<dbReference type="CDD" id="cd15639">
    <property type="entry name" value="PHD_DIDO1_like"/>
    <property type="match status" value="1"/>
</dbReference>
<dbReference type="PROSITE" id="PS51321">
    <property type="entry name" value="TFIIS_CENTRAL"/>
    <property type="match status" value="1"/>
</dbReference>
<feature type="compositionally biased region" description="Basic and acidic residues" evidence="6">
    <location>
        <begin position="495"/>
        <end position="513"/>
    </location>
</feature>
<feature type="compositionally biased region" description="Low complexity" evidence="6">
    <location>
        <begin position="1221"/>
        <end position="1236"/>
    </location>
</feature>
<dbReference type="Pfam" id="PF07500">
    <property type="entry name" value="TFIIS_M"/>
    <property type="match status" value="1"/>
</dbReference>
<feature type="compositionally biased region" description="Polar residues" evidence="6">
    <location>
        <begin position="586"/>
        <end position="597"/>
    </location>
</feature>
<dbReference type="OrthoDB" id="1884872at2759"/>
<feature type="compositionally biased region" description="Basic and acidic residues" evidence="6">
    <location>
        <begin position="1640"/>
        <end position="1650"/>
    </location>
</feature>
<feature type="compositionally biased region" description="Pro residues" evidence="6">
    <location>
        <begin position="2031"/>
        <end position="2046"/>
    </location>
</feature>
<feature type="compositionally biased region" description="Low complexity" evidence="6">
    <location>
        <begin position="858"/>
        <end position="868"/>
    </location>
</feature>
<feature type="compositionally biased region" description="Basic and acidic residues" evidence="6">
    <location>
        <begin position="1097"/>
        <end position="1107"/>
    </location>
</feature>
<feature type="region of interest" description="Disordered" evidence="6">
    <location>
        <begin position="1513"/>
        <end position="1774"/>
    </location>
</feature>
<dbReference type="PROSITE" id="PS01359">
    <property type="entry name" value="ZF_PHD_1"/>
    <property type="match status" value="1"/>
</dbReference>
<feature type="compositionally biased region" description="Basic and acidic residues" evidence="6">
    <location>
        <begin position="1746"/>
        <end position="1761"/>
    </location>
</feature>
<feature type="compositionally biased region" description="Low complexity" evidence="6">
    <location>
        <begin position="115"/>
        <end position="125"/>
    </location>
</feature>
<dbReference type="InterPro" id="IPR036575">
    <property type="entry name" value="TFIIS_cen_dom_sf"/>
</dbReference>
<keyword evidence="3" id="KW-0862">Zinc</keyword>
<protein>
    <submittedName>
        <fullName evidence="9">Death-inducer obliterator 1</fullName>
    </submittedName>
</protein>
<dbReference type="SUPFAM" id="SSF46942">
    <property type="entry name" value="Elongation factor TFIIS domain 2"/>
    <property type="match status" value="1"/>
</dbReference>
<feature type="compositionally biased region" description="Low complexity" evidence="6">
    <location>
        <begin position="285"/>
        <end position="297"/>
    </location>
</feature>
<feature type="compositionally biased region" description="Low complexity" evidence="6">
    <location>
        <begin position="1133"/>
        <end position="1143"/>
    </location>
</feature>
<feature type="compositionally biased region" description="Basic and acidic residues" evidence="6">
    <location>
        <begin position="233"/>
        <end position="242"/>
    </location>
</feature>
<feature type="compositionally biased region" description="Basic and acidic residues" evidence="6">
    <location>
        <begin position="557"/>
        <end position="566"/>
    </location>
</feature>
<evidence type="ECO:0000259" key="8">
    <source>
        <dbReference type="PROSITE" id="PS51321"/>
    </source>
</evidence>
<evidence type="ECO:0000256" key="4">
    <source>
        <dbReference type="PROSITE-ProRule" id="PRU00146"/>
    </source>
</evidence>
<dbReference type="GO" id="GO:0097190">
    <property type="term" value="P:apoptotic signaling pathway"/>
    <property type="evidence" value="ECO:0007669"/>
    <property type="project" value="InterPro"/>
</dbReference>
<dbReference type="Gene3D" id="3.30.40.10">
    <property type="entry name" value="Zinc/RING finger domain, C3HC4 (zinc finger)"/>
    <property type="match status" value="1"/>
</dbReference>
<feature type="compositionally biased region" description="Basic and acidic residues" evidence="6">
    <location>
        <begin position="2495"/>
        <end position="2538"/>
    </location>
</feature>
<feature type="region of interest" description="Disordered" evidence="6">
    <location>
        <begin position="61"/>
        <end position="87"/>
    </location>
</feature>
<feature type="region of interest" description="Disordered" evidence="6">
    <location>
        <begin position="930"/>
        <end position="970"/>
    </location>
</feature>
<feature type="domain" description="PHD-type" evidence="7">
    <location>
        <begin position="330"/>
        <end position="384"/>
    </location>
</feature>